<organism evidence="10 11">
    <name type="scientific">Phyllotreta striolata</name>
    <name type="common">Striped flea beetle</name>
    <name type="synonym">Crioceris striolata</name>
    <dbReference type="NCBI Taxonomy" id="444603"/>
    <lineage>
        <taxon>Eukaryota</taxon>
        <taxon>Metazoa</taxon>
        <taxon>Ecdysozoa</taxon>
        <taxon>Arthropoda</taxon>
        <taxon>Hexapoda</taxon>
        <taxon>Insecta</taxon>
        <taxon>Pterygota</taxon>
        <taxon>Neoptera</taxon>
        <taxon>Endopterygota</taxon>
        <taxon>Coleoptera</taxon>
        <taxon>Polyphaga</taxon>
        <taxon>Cucujiformia</taxon>
        <taxon>Chrysomeloidea</taxon>
        <taxon>Chrysomelidae</taxon>
        <taxon>Galerucinae</taxon>
        <taxon>Alticini</taxon>
        <taxon>Phyllotreta</taxon>
    </lineage>
</organism>
<comment type="subcellular location">
    <subcellularLocation>
        <location evidence="1">Cell membrane</location>
        <topology evidence="1">Multi-pass membrane protein</topology>
    </subcellularLocation>
</comment>
<evidence type="ECO:0000256" key="6">
    <source>
        <dbReference type="ARBA" id="ARBA00022989"/>
    </source>
</evidence>
<dbReference type="PROSITE" id="PS50850">
    <property type="entry name" value="MFS"/>
    <property type="match status" value="1"/>
</dbReference>
<dbReference type="FunFam" id="1.20.1250.20:FF:000218">
    <property type="entry name" value="facilitated trehalose transporter Tret1"/>
    <property type="match status" value="1"/>
</dbReference>
<dbReference type="Gene3D" id="1.20.1250.20">
    <property type="entry name" value="MFS general substrate transporter like domains"/>
    <property type="match status" value="1"/>
</dbReference>
<sequence length="485" mass="53148">MNVNEDGVTNNNESGKKLDNEKTTSLFLCFVNTIVNLHVITLGATTVWISPMASKLASSDPDENPLGRPISTFELSLVGSLSQAGMVIGPLLLEKFFDRFGRKRSVNILMALVVCCYAILSLSQHIYLYYAAIFSIGILLGGCLVGIFMYISEVTEDHNRGSFSCYSGAFIPVGNLYAFILGSCFSAKVFNLLCALPALFAIVISVLFLPESPQYLINISEKKEALKVVRKLLGAHHSRAINLVATVELNTKKINNNKAGVIKELFGNRSSRNGFLICCILTLLPFSSGIPSVMSYLHTIFKEAQIDTFYSTLAVGSLHIFCYLTASILVEKMGRKVLLLLSISATTVPLLILSVYFYLIDIGAPIVDDLKWVPAAGVLLLILTATTGMCTVPLVYLNETFTNDVKSTALSILYFISTTLVTCEIFLFPLVQDLLGLSWCFGAFLVMCIPAFLFVLLTVPETKGRNISEIQEMLAGRKLYSISCK</sequence>
<keyword evidence="2" id="KW-0813">Transport</keyword>
<keyword evidence="3" id="KW-1003">Cell membrane</keyword>
<proteinExistence type="predicted"/>
<evidence type="ECO:0000256" key="5">
    <source>
        <dbReference type="ARBA" id="ARBA00022692"/>
    </source>
</evidence>
<feature type="transmembrane region" description="Helical" evidence="8">
    <location>
        <begin position="105"/>
        <end position="122"/>
    </location>
</feature>
<feature type="transmembrane region" description="Helical" evidence="8">
    <location>
        <begin position="70"/>
        <end position="93"/>
    </location>
</feature>
<feature type="transmembrane region" description="Helical" evidence="8">
    <location>
        <begin position="128"/>
        <end position="151"/>
    </location>
</feature>
<dbReference type="InterPro" id="IPR005828">
    <property type="entry name" value="MFS_sugar_transport-like"/>
</dbReference>
<evidence type="ECO:0000259" key="9">
    <source>
        <dbReference type="PROSITE" id="PS50850"/>
    </source>
</evidence>
<protein>
    <recommendedName>
        <fullName evidence="9">Major facilitator superfamily (MFS) profile domain-containing protein</fullName>
    </recommendedName>
</protein>
<dbReference type="InterPro" id="IPR020846">
    <property type="entry name" value="MFS_dom"/>
</dbReference>
<evidence type="ECO:0000256" key="3">
    <source>
        <dbReference type="ARBA" id="ARBA00022475"/>
    </source>
</evidence>
<keyword evidence="11" id="KW-1185">Reference proteome</keyword>
<reference evidence="10" key="1">
    <citation type="submission" date="2022-01" db="EMBL/GenBank/DDBJ databases">
        <authorList>
            <person name="King R."/>
        </authorList>
    </citation>
    <scope>NUCLEOTIDE SEQUENCE</scope>
</reference>
<evidence type="ECO:0000313" key="11">
    <source>
        <dbReference type="Proteomes" id="UP001153712"/>
    </source>
</evidence>
<feature type="transmembrane region" description="Helical" evidence="8">
    <location>
        <begin position="163"/>
        <end position="183"/>
    </location>
</feature>
<accession>A0A9N9TTM3</accession>
<feature type="transmembrane region" description="Helical" evidence="8">
    <location>
        <begin position="372"/>
        <end position="397"/>
    </location>
</feature>
<dbReference type="InterPro" id="IPR050549">
    <property type="entry name" value="MFS_Trehalose_Transporter"/>
</dbReference>
<evidence type="ECO:0000256" key="4">
    <source>
        <dbReference type="ARBA" id="ARBA00022597"/>
    </source>
</evidence>
<keyword evidence="4" id="KW-0762">Sugar transport</keyword>
<evidence type="ECO:0000256" key="2">
    <source>
        <dbReference type="ARBA" id="ARBA00022448"/>
    </source>
</evidence>
<feature type="transmembrane region" description="Helical" evidence="8">
    <location>
        <begin position="309"/>
        <end position="330"/>
    </location>
</feature>
<dbReference type="EMBL" id="OU900098">
    <property type="protein sequence ID" value="CAG9862289.1"/>
    <property type="molecule type" value="Genomic_DNA"/>
</dbReference>
<dbReference type="AlphaFoldDB" id="A0A9N9TTM3"/>
<dbReference type="GO" id="GO:0022857">
    <property type="term" value="F:transmembrane transporter activity"/>
    <property type="evidence" value="ECO:0007669"/>
    <property type="project" value="InterPro"/>
</dbReference>
<dbReference type="PROSITE" id="PS00216">
    <property type="entry name" value="SUGAR_TRANSPORT_1"/>
    <property type="match status" value="1"/>
</dbReference>
<feature type="domain" description="Major facilitator superfamily (MFS) profile" evidence="9">
    <location>
        <begin position="24"/>
        <end position="463"/>
    </location>
</feature>
<dbReference type="OrthoDB" id="6696619at2759"/>
<keyword evidence="7 8" id="KW-0472">Membrane</keyword>
<evidence type="ECO:0000256" key="7">
    <source>
        <dbReference type="ARBA" id="ARBA00023136"/>
    </source>
</evidence>
<name>A0A9N9TTM3_PHYSR</name>
<feature type="transmembrane region" description="Helical" evidence="8">
    <location>
        <begin position="337"/>
        <end position="360"/>
    </location>
</feature>
<feature type="transmembrane region" description="Helical" evidence="8">
    <location>
        <begin position="409"/>
        <end position="430"/>
    </location>
</feature>
<feature type="transmembrane region" description="Helical" evidence="8">
    <location>
        <begin position="26"/>
        <end position="50"/>
    </location>
</feature>
<dbReference type="SUPFAM" id="SSF103473">
    <property type="entry name" value="MFS general substrate transporter"/>
    <property type="match status" value="1"/>
</dbReference>
<keyword evidence="6 8" id="KW-1133">Transmembrane helix</keyword>
<dbReference type="PANTHER" id="PTHR48021">
    <property type="match status" value="1"/>
</dbReference>
<dbReference type="InterPro" id="IPR005829">
    <property type="entry name" value="Sugar_transporter_CS"/>
</dbReference>
<feature type="transmembrane region" description="Helical" evidence="8">
    <location>
        <begin position="436"/>
        <end position="459"/>
    </location>
</feature>
<keyword evidence="5 8" id="KW-0812">Transmembrane</keyword>
<gene>
    <name evidence="10" type="ORF">PHYEVI_LOCUS8609</name>
</gene>
<feature type="transmembrane region" description="Helical" evidence="8">
    <location>
        <begin position="275"/>
        <end position="297"/>
    </location>
</feature>
<dbReference type="Proteomes" id="UP001153712">
    <property type="component" value="Chromosome 5"/>
</dbReference>
<dbReference type="PANTHER" id="PTHR48021:SF47">
    <property type="entry name" value="GH17672P"/>
    <property type="match status" value="1"/>
</dbReference>
<evidence type="ECO:0000256" key="8">
    <source>
        <dbReference type="SAM" id="Phobius"/>
    </source>
</evidence>
<evidence type="ECO:0000256" key="1">
    <source>
        <dbReference type="ARBA" id="ARBA00004651"/>
    </source>
</evidence>
<dbReference type="GO" id="GO:0005886">
    <property type="term" value="C:plasma membrane"/>
    <property type="evidence" value="ECO:0007669"/>
    <property type="project" value="UniProtKB-SubCell"/>
</dbReference>
<dbReference type="Pfam" id="PF00083">
    <property type="entry name" value="Sugar_tr"/>
    <property type="match status" value="1"/>
</dbReference>
<evidence type="ECO:0000313" key="10">
    <source>
        <dbReference type="EMBL" id="CAG9862289.1"/>
    </source>
</evidence>
<dbReference type="InterPro" id="IPR036259">
    <property type="entry name" value="MFS_trans_sf"/>
</dbReference>
<feature type="transmembrane region" description="Helical" evidence="8">
    <location>
        <begin position="189"/>
        <end position="209"/>
    </location>
</feature>